<proteinExistence type="predicted"/>
<evidence type="ECO:0000313" key="2">
    <source>
        <dbReference type="EMBL" id="REF86027.1"/>
    </source>
</evidence>
<feature type="transmembrane region" description="Helical" evidence="1">
    <location>
        <begin position="31"/>
        <end position="50"/>
    </location>
</feature>
<name>A0A3D9YTU5_9HYPH</name>
<comment type="caution">
    <text evidence="2">The sequence shown here is derived from an EMBL/GenBank/DDBJ whole genome shotgun (WGS) entry which is preliminary data.</text>
</comment>
<dbReference type="RefSeq" id="WP_115836613.1">
    <property type="nucleotide sequence ID" value="NZ_CP025086.1"/>
</dbReference>
<keyword evidence="1" id="KW-0812">Transmembrane</keyword>
<keyword evidence="1" id="KW-1133">Transmembrane helix</keyword>
<gene>
    <name evidence="2" type="ORF">DES32_2070</name>
</gene>
<organism evidence="2 3">
    <name type="scientific">Methylovirgula ligni</name>
    <dbReference type="NCBI Taxonomy" id="569860"/>
    <lineage>
        <taxon>Bacteria</taxon>
        <taxon>Pseudomonadati</taxon>
        <taxon>Pseudomonadota</taxon>
        <taxon>Alphaproteobacteria</taxon>
        <taxon>Hyphomicrobiales</taxon>
        <taxon>Beijerinckiaceae</taxon>
        <taxon>Methylovirgula</taxon>
    </lineage>
</organism>
<keyword evidence="3" id="KW-1185">Reference proteome</keyword>
<evidence type="ECO:0000256" key="1">
    <source>
        <dbReference type="SAM" id="Phobius"/>
    </source>
</evidence>
<reference evidence="2 3" key="1">
    <citation type="submission" date="2018-08" db="EMBL/GenBank/DDBJ databases">
        <title>Genomic Encyclopedia of Type Strains, Phase IV (KMG-IV): sequencing the most valuable type-strain genomes for metagenomic binning, comparative biology and taxonomic classification.</title>
        <authorList>
            <person name="Goeker M."/>
        </authorList>
    </citation>
    <scope>NUCLEOTIDE SEQUENCE [LARGE SCALE GENOMIC DNA]</scope>
    <source>
        <strain evidence="2 3">BW863</strain>
    </source>
</reference>
<keyword evidence="1" id="KW-0472">Membrane</keyword>
<dbReference type="SUPFAM" id="SSF54001">
    <property type="entry name" value="Cysteine proteinases"/>
    <property type="match status" value="1"/>
</dbReference>
<protein>
    <submittedName>
        <fullName evidence="2">Uncharacterized protein (TIGR02594 family)</fullName>
    </submittedName>
</protein>
<dbReference type="Proteomes" id="UP000256900">
    <property type="component" value="Unassembled WGS sequence"/>
</dbReference>
<dbReference type="EMBL" id="QUMO01000003">
    <property type="protein sequence ID" value="REF86027.1"/>
    <property type="molecule type" value="Genomic_DNA"/>
</dbReference>
<dbReference type="OrthoDB" id="5395100at2"/>
<accession>A0A3D9YTU5</accession>
<dbReference type="InterPro" id="IPR038765">
    <property type="entry name" value="Papain-like_cys_pep_sf"/>
</dbReference>
<dbReference type="NCBIfam" id="TIGR02594">
    <property type="entry name" value="TIGR02594 family protein"/>
    <property type="match status" value="1"/>
</dbReference>
<feature type="transmembrane region" description="Helical" evidence="1">
    <location>
        <begin position="62"/>
        <end position="81"/>
    </location>
</feature>
<sequence>MGREALCTLAVSAVVGLVTLALEPWTPQWWLGIIIFSGLALYTAVDGGFWQRTRQQHPKLSFFGVIAIIGACAAALYVAGYKREAAAARISVSGLCQTEPPEPWSLVPDAPVWLKVAAQEYGTAECSYPGSNPRVQKYFSAMDDGHLYREDTTDWSSPFVYWALKQAGIEGVKGIYPLAWLNWGRTVSAPQIGDLVILKVDRRIPHVGFWLEDDGDRVRVLGGDENDAVRAYHYQKSDVLGYRRPAAKLGTDF</sequence>
<evidence type="ECO:0000313" key="3">
    <source>
        <dbReference type="Proteomes" id="UP000256900"/>
    </source>
</evidence>
<dbReference type="InterPro" id="IPR013423">
    <property type="entry name" value="CHP02594"/>
</dbReference>
<dbReference type="AlphaFoldDB" id="A0A3D9YTU5"/>